<organism evidence="3 4">
    <name type="scientific">Seiridium unicorne</name>
    <dbReference type="NCBI Taxonomy" id="138068"/>
    <lineage>
        <taxon>Eukaryota</taxon>
        <taxon>Fungi</taxon>
        <taxon>Dikarya</taxon>
        <taxon>Ascomycota</taxon>
        <taxon>Pezizomycotina</taxon>
        <taxon>Sordariomycetes</taxon>
        <taxon>Xylariomycetidae</taxon>
        <taxon>Amphisphaeriales</taxon>
        <taxon>Sporocadaceae</taxon>
        <taxon>Seiridium</taxon>
    </lineage>
</organism>
<feature type="compositionally biased region" description="Basic and acidic residues" evidence="1">
    <location>
        <begin position="754"/>
        <end position="764"/>
    </location>
</feature>
<evidence type="ECO:0000256" key="1">
    <source>
        <dbReference type="SAM" id="MobiDB-lite"/>
    </source>
</evidence>
<dbReference type="Pfam" id="PF00795">
    <property type="entry name" value="CN_hydrolase"/>
    <property type="match status" value="1"/>
</dbReference>
<evidence type="ECO:0000313" key="4">
    <source>
        <dbReference type="Proteomes" id="UP001408356"/>
    </source>
</evidence>
<gene>
    <name evidence="3" type="ORF">SUNI508_09817</name>
</gene>
<protein>
    <submittedName>
        <fullName evidence="3">CN hydrolase domain-containing protein</fullName>
    </submittedName>
</protein>
<feature type="compositionally biased region" description="Basic and acidic residues" evidence="1">
    <location>
        <begin position="517"/>
        <end position="528"/>
    </location>
</feature>
<dbReference type="Gene3D" id="3.60.110.10">
    <property type="entry name" value="Carbon-nitrogen hydrolase"/>
    <property type="match status" value="1"/>
</dbReference>
<reference evidence="3 4" key="1">
    <citation type="journal article" date="2024" name="J. Plant Pathol.">
        <title>Sequence and assembly of the genome of Seiridium unicorne, isolate CBS 538.82, causal agent of cypress canker disease.</title>
        <authorList>
            <person name="Scali E."/>
            <person name="Rocca G.D."/>
            <person name="Danti R."/>
            <person name="Garbelotto M."/>
            <person name="Barberini S."/>
            <person name="Baroncelli R."/>
            <person name="Emiliani G."/>
        </authorList>
    </citation>
    <scope>NUCLEOTIDE SEQUENCE [LARGE SCALE GENOMIC DNA]</scope>
    <source>
        <strain evidence="3 4">BM-138-508</strain>
    </source>
</reference>
<evidence type="ECO:0000313" key="3">
    <source>
        <dbReference type="EMBL" id="KAK9416044.1"/>
    </source>
</evidence>
<dbReference type="InterPro" id="IPR036526">
    <property type="entry name" value="C-N_Hydrolase_sf"/>
</dbReference>
<feature type="compositionally biased region" description="Basic and acidic residues" evidence="1">
    <location>
        <begin position="616"/>
        <end position="629"/>
    </location>
</feature>
<keyword evidence="3" id="KW-0378">Hydrolase</keyword>
<dbReference type="EMBL" id="JARVKF010000409">
    <property type="protein sequence ID" value="KAK9416044.1"/>
    <property type="molecule type" value="Genomic_DNA"/>
</dbReference>
<feature type="compositionally biased region" description="Polar residues" evidence="1">
    <location>
        <begin position="818"/>
        <end position="829"/>
    </location>
</feature>
<feature type="region of interest" description="Disordered" evidence="1">
    <location>
        <begin position="314"/>
        <end position="350"/>
    </location>
</feature>
<feature type="compositionally biased region" description="Polar residues" evidence="1">
    <location>
        <begin position="586"/>
        <end position="602"/>
    </location>
</feature>
<dbReference type="GO" id="GO:0016787">
    <property type="term" value="F:hydrolase activity"/>
    <property type="evidence" value="ECO:0007669"/>
    <property type="project" value="UniProtKB-KW"/>
</dbReference>
<feature type="compositionally biased region" description="Polar residues" evidence="1">
    <location>
        <begin position="778"/>
        <end position="797"/>
    </location>
</feature>
<dbReference type="CDD" id="cd07566">
    <property type="entry name" value="ScNTA1_like"/>
    <property type="match status" value="1"/>
</dbReference>
<name>A0ABR2UN24_9PEZI</name>
<feature type="compositionally biased region" description="Polar residues" evidence="1">
    <location>
        <begin position="712"/>
        <end position="731"/>
    </location>
</feature>
<dbReference type="InterPro" id="IPR003010">
    <property type="entry name" value="C-N_Hydrolase"/>
</dbReference>
<dbReference type="SUPFAM" id="SSF56317">
    <property type="entry name" value="Carbon-nitrogen hydrolase"/>
    <property type="match status" value="1"/>
</dbReference>
<evidence type="ECO:0000259" key="2">
    <source>
        <dbReference type="PROSITE" id="PS50263"/>
    </source>
</evidence>
<comment type="caution">
    <text evidence="3">The sequence shown here is derived from an EMBL/GenBank/DDBJ whole genome shotgun (WGS) entry which is preliminary data.</text>
</comment>
<dbReference type="PROSITE" id="PS50263">
    <property type="entry name" value="CN_HYDROLASE"/>
    <property type="match status" value="1"/>
</dbReference>
<feature type="region of interest" description="Disordered" evidence="1">
    <location>
        <begin position="428"/>
        <end position="845"/>
    </location>
</feature>
<proteinExistence type="predicted"/>
<feature type="compositionally biased region" description="Polar residues" evidence="1">
    <location>
        <begin position="462"/>
        <end position="471"/>
    </location>
</feature>
<accession>A0ABR2UN24</accession>
<feature type="compositionally biased region" description="Low complexity" evidence="1">
    <location>
        <begin position="314"/>
        <end position="337"/>
    </location>
</feature>
<sequence length="875" mass="95882">MRIACLQFAPQVGDVNNNLNRADAVLSRANPDDLDLLVLPELAFSGYNFKSLSDISPFLEPTGAGITSLWARTTALKYNCVVAAGYPEKVDVSRQWPTSPEYYNSVIVVNQEGETTGNYRKSHLYYTDETWALEGASGFYKGYIPGVGRVAMGICMDLNPYRFEAPWSAFEFAFHALDVAANVVVLSMAWLTREDARHFSRTPKEPDMETMTYWIKRLEPLIRAETDEEIIVIFANRTGTEEEAVYAGTSAVIGIQHGEVSVYGLLGRGEKELLVVDTSLPPFAKLVYRPEGEFNPVEGNSEVVGIPPVVIEPSGEAESPAPSAVSARSNNSGSNGSKPQTPSIAGSYQGAPTDAAQRIFGGHVFITQDALTPATGTFPTTPFEESPASPRYFWLPPDHLKTPDPLATRSSTSQSLIKNTDSITLPIRSNSVRAAGDTTEVDAPRNTDSSAELAELAETLRRANTNQTTGATCPARPSSPKSRNASRTGRGERSDSVLSKRPTSSFGHRARNSVSEQDAKMFRPESPKSRNASRNRSRARPTDTPIQPLDQYRARSASRNQTRRPTPLNLDFPSTSRSHNGRATHDNSTADSDQQRQHSNSPDMEKIGADLLVFEEGERRPRRDSLECHADEDDFVVFHASMRRDRHGANKSHGEKEIELPSSQKSSTPKHAGSPGLSFVKSPKESWLEGKPQASPDRPDSRAISRGRQRTTKWAESQASSRPPSYKSSALASPPKTREKSQVSLPVSSFSRYKSPEATHDNSRGSETASVRLRRDSSSQLMKGTAGHSTPKISSKNSLHEAAHRSSDHSPSISSIRTVETTSAPTTPESVPPTPKAMVLEPDWDQGPQIKTAIVEKVSLRAIESELDRRKSVIW</sequence>
<keyword evidence="4" id="KW-1185">Reference proteome</keyword>
<feature type="compositionally biased region" description="Polar residues" evidence="1">
    <location>
        <begin position="742"/>
        <end position="752"/>
    </location>
</feature>
<dbReference type="InterPro" id="IPR039703">
    <property type="entry name" value="Nta1"/>
</dbReference>
<dbReference type="PANTHER" id="PTHR11750:SF26">
    <property type="entry name" value="PROTEIN N-TERMINAL AMIDASE"/>
    <property type="match status" value="1"/>
</dbReference>
<dbReference type="Proteomes" id="UP001408356">
    <property type="component" value="Unassembled WGS sequence"/>
</dbReference>
<dbReference type="PANTHER" id="PTHR11750">
    <property type="entry name" value="PROTEIN N-TERMINAL AMIDASE"/>
    <property type="match status" value="1"/>
</dbReference>
<feature type="compositionally biased region" description="Basic and acidic residues" evidence="1">
    <location>
        <begin position="798"/>
        <end position="808"/>
    </location>
</feature>
<feature type="domain" description="CN hydrolase" evidence="2">
    <location>
        <begin position="1"/>
        <end position="280"/>
    </location>
</feature>
<feature type="compositionally biased region" description="Polar residues" evidence="1">
    <location>
        <begin position="501"/>
        <end position="516"/>
    </location>
</feature>